<name>X1IRC9_9ZZZZ</name>
<accession>X1IRC9</accession>
<organism evidence="1">
    <name type="scientific">marine sediment metagenome</name>
    <dbReference type="NCBI Taxonomy" id="412755"/>
    <lineage>
        <taxon>unclassified sequences</taxon>
        <taxon>metagenomes</taxon>
        <taxon>ecological metagenomes</taxon>
    </lineage>
</organism>
<gene>
    <name evidence="1" type="ORF">S03H2_55070</name>
</gene>
<evidence type="ECO:0000313" key="1">
    <source>
        <dbReference type="EMBL" id="GAH71805.1"/>
    </source>
</evidence>
<proteinExistence type="predicted"/>
<dbReference type="AlphaFoldDB" id="X1IRC9"/>
<protein>
    <submittedName>
        <fullName evidence="1">Uncharacterized protein</fullName>
    </submittedName>
</protein>
<comment type="caution">
    <text evidence="1">The sequence shown here is derived from an EMBL/GenBank/DDBJ whole genome shotgun (WGS) entry which is preliminary data.</text>
</comment>
<reference evidence="1" key="1">
    <citation type="journal article" date="2014" name="Front. Microbiol.">
        <title>High frequency of phylogenetically diverse reductive dehalogenase-homologous genes in deep subseafloor sedimentary metagenomes.</title>
        <authorList>
            <person name="Kawai M."/>
            <person name="Futagami T."/>
            <person name="Toyoda A."/>
            <person name="Takaki Y."/>
            <person name="Nishi S."/>
            <person name="Hori S."/>
            <person name="Arai W."/>
            <person name="Tsubouchi T."/>
            <person name="Morono Y."/>
            <person name="Uchiyama I."/>
            <person name="Ito T."/>
            <person name="Fujiyama A."/>
            <person name="Inagaki F."/>
            <person name="Takami H."/>
        </authorList>
    </citation>
    <scope>NUCLEOTIDE SEQUENCE</scope>
    <source>
        <strain evidence="1">Expedition CK06-06</strain>
    </source>
</reference>
<feature type="non-terminal residue" evidence="1">
    <location>
        <position position="76"/>
    </location>
</feature>
<sequence>MFLGKLSASTTGVPEVFRKETNPRDSYSTVNHRNIDEMVFAIVIKPKVFAVIDIAPGNDETLVGYPNDAVDYVSSI</sequence>
<dbReference type="EMBL" id="BARU01035154">
    <property type="protein sequence ID" value="GAH71805.1"/>
    <property type="molecule type" value="Genomic_DNA"/>
</dbReference>